<proteinExistence type="predicted"/>
<evidence type="ECO:0000313" key="2">
    <source>
        <dbReference type="EMBL" id="PIL34697.1"/>
    </source>
</evidence>
<dbReference type="EMBL" id="AYKW01000005">
    <property type="protein sequence ID" value="PIL34697.1"/>
    <property type="molecule type" value="Genomic_DNA"/>
</dbReference>
<evidence type="ECO:0000313" key="3">
    <source>
        <dbReference type="Proteomes" id="UP000230002"/>
    </source>
</evidence>
<gene>
    <name evidence="2" type="ORF">GSI_03477</name>
</gene>
<evidence type="ECO:0000256" key="1">
    <source>
        <dbReference type="SAM" id="MobiDB-lite"/>
    </source>
</evidence>
<keyword evidence="3" id="KW-1185">Reference proteome</keyword>
<dbReference type="Proteomes" id="UP000230002">
    <property type="component" value="Unassembled WGS sequence"/>
</dbReference>
<dbReference type="AlphaFoldDB" id="A0A2G8SLP5"/>
<sequence length="257" mass="26185">MTGSSPKLSLYSILIGPGACGTTSIRFGSCLNAASRFMRDMPSTMLIKLVSPVAVVGSERTVSGAGPLGVDTDAVRLWPGLGFDGCISSDAVRLRTAPAFARPSAACVAGDIRGGALAALIADCFDIDESRDSDGDPTGGGPAFLNRPEDGPASPGILNEPPIPSMSGGLDTVRFRARVALLTDSLTVSLAYPLSASGAIRDGLGACTEPRLVRFLSLATSASSSAFLAGDGEPARTRYACEGASSSELSRCTAAMF</sequence>
<organism evidence="2 3">
    <name type="scientific">Ganoderma sinense ZZ0214-1</name>
    <dbReference type="NCBI Taxonomy" id="1077348"/>
    <lineage>
        <taxon>Eukaryota</taxon>
        <taxon>Fungi</taxon>
        <taxon>Dikarya</taxon>
        <taxon>Basidiomycota</taxon>
        <taxon>Agaricomycotina</taxon>
        <taxon>Agaricomycetes</taxon>
        <taxon>Polyporales</taxon>
        <taxon>Polyporaceae</taxon>
        <taxon>Ganoderma</taxon>
    </lineage>
</organism>
<accession>A0A2G8SLP5</accession>
<feature type="region of interest" description="Disordered" evidence="1">
    <location>
        <begin position="131"/>
        <end position="164"/>
    </location>
</feature>
<name>A0A2G8SLP5_9APHY</name>
<reference evidence="2 3" key="1">
    <citation type="journal article" date="2015" name="Sci. Rep.">
        <title>Chromosome-level genome map provides insights into diverse defense mechanisms in the medicinal fungus Ganoderma sinense.</title>
        <authorList>
            <person name="Zhu Y."/>
            <person name="Xu J."/>
            <person name="Sun C."/>
            <person name="Zhou S."/>
            <person name="Xu H."/>
            <person name="Nelson D.R."/>
            <person name="Qian J."/>
            <person name="Song J."/>
            <person name="Luo H."/>
            <person name="Xiang L."/>
            <person name="Li Y."/>
            <person name="Xu Z."/>
            <person name="Ji A."/>
            <person name="Wang L."/>
            <person name="Lu S."/>
            <person name="Hayward A."/>
            <person name="Sun W."/>
            <person name="Li X."/>
            <person name="Schwartz D.C."/>
            <person name="Wang Y."/>
            <person name="Chen S."/>
        </authorList>
    </citation>
    <scope>NUCLEOTIDE SEQUENCE [LARGE SCALE GENOMIC DNA]</scope>
    <source>
        <strain evidence="2 3">ZZ0214-1</strain>
    </source>
</reference>
<protein>
    <submittedName>
        <fullName evidence="2">Uncharacterized protein</fullName>
    </submittedName>
</protein>
<comment type="caution">
    <text evidence="2">The sequence shown here is derived from an EMBL/GenBank/DDBJ whole genome shotgun (WGS) entry which is preliminary data.</text>
</comment>